<reference evidence="3" key="1">
    <citation type="submission" date="2020-04" db="EMBL/GenBank/DDBJ databases">
        <title>A desert anoxygenic phototrophic bacterium fixes CO2 using RubisCO under aerobic conditions.</title>
        <authorList>
            <person name="Tang K."/>
        </authorList>
    </citation>
    <scope>NUCLEOTIDE SEQUENCE [LARGE SCALE GENOMIC DNA]</scope>
    <source>
        <strain evidence="3">MIMtkB3</strain>
    </source>
</reference>
<dbReference type="Pfam" id="PF13699">
    <property type="entry name" value="eCIS_core"/>
    <property type="match status" value="1"/>
</dbReference>
<evidence type="ECO:0000259" key="2">
    <source>
        <dbReference type="Pfam" id="PF13699"/>
    </source>
</evidence>
<evidence type="ECO:0000313" key="3">
    <source>
        <dbReference type="EMBL" id="QJE73035.1"/>
    </source>
</evidence>
<dbReference type="AlphaFoldDB" id="A0A858R6L8"/>
<feature type="domain" description="eCIS core" evidence="2">
    <location>
        <begin position="64"/>
        <end position="129"/>
    </location>
</feature>
<evidence type="ECO:0000256" key="1">
    <source>
        <dbReference type="SAM" id="MobiDB-lite"/>
    </source>
</evidence>
<dbReference type="KEGG" id="acru:HHL28_08000"/>
<dbReference type="InterPro" id="IPR025295">
    <property type="entry name" value="eCIS_core_dom"/>
</dbReference>
<organism evidence="3 4">
    <name type="scientific">Aerophototrophica crusticola</name>
    <dbReference type="NCBI Taxonomy" id="1709002"/>
    <lineage>
        <taxon>Bacteria</taxon>
        <taxon>Pseudomonadati</taxon>
        <taxon>Pseudomonadota</taxon>
        <taxon>Alphaproteobacteria</taxon>
        <taxon>Rhodospirillales</taxon>
        <taxon>Rhodospirillaceae</taxon>
        <taxon>Aerophototrophica</taxon>
    </lineage>
</organism>
<feature type="region of interest" description="Disordered" evidence="1">
    <location>
        <begin position="1"/>
        <end position="24"/>
    </location>
</feature>
<accession>A0A858R6L8</accession>
<proteinExistence type="predicted"/>
<dbReference type="EMBL" id="CP051775">
    <property type="protein sequence ID" value="QJE73035.1"/>
    <property type="molecule type" value="Genomic_DNA"/>
</dbReference>
<name>A0A858R6L8_9PROT</name>
<gene>
    <name evidence="3" type="ORF">HHL28_08000</name>
</gene>
<protein>
    <submittedName>
        <fullName evidence="3">DUF4157 domain-containing protein</fullName>
    </submittedName>
</protein>
<dbReference type="Proteomes" id="UP000501891">
    <property type="component" value="Chromosome"/>
</dbReference>
<keyword evidence="4" id="KW-1185">Reference proteome</keyword>
<evidence type="ECO:0000313" key="4">
    <source>
        <dbReference type="Proteomes" id="UP000501891"/>
    </source>
</evidence>
<sequence>MEKAVQHLGRSATRPDQASGKGVVGPQHERLATMARELNAGPAVQRLAALGLKPATDATGRSDLPAPLRKGIEALSGISMDGVRVHRNSPLPATMQAYAFARGRDIHLGPGQEHHLPHEAWHVVQQAQGRVSPTTQLSAGVAINDDAHLEREADLMGARASGSGGSAPLAGALAPLHVGTAPAAQRRAGIEFETSVEARVTASYQPNQAPLSGWVAQDETMAQSNGWQIDSDNSKLEFVTHPPVNLAALPAVATDMLNHVSALPASLNAGADLGTLLNIATTKPYTVLPYANRRITGAPQGTVGIPFDRLFSFFDLLTHYQMAMGDLQVAQNKDELQQAWRRWKGLPERNEAERAQKAARKERRIQFGRNLKADQRHHGAISANTARTFRGVAAAVNQATAGLGNVAPAELAKLKGLLHFLGQYATFGSTENQGYEKKRFPVMARSSFHSMYAALGQEAKNAFPDAATAVVQHLGFTVDTTLLPGRPGVSFNVGGWLDSIQNPTDVTIPEPQPRVVQSDWMTAPGSVQYEGGPVAMNTDKSMGSLGLDNGLVVVELRQFRLRSTGNSFSIAAARQLVNDLAALVARA</sequence>